<dbReference type="CDD" id="cd06267">
    <property type="entry name" value="PBP1_LacI_sugar_binding-like"/>
    <property type="match status" value="1"/>
</dbReference>
<dbReference type="Pfam" id="PF13377">
    <property type="entry name" value="Peripla_BP_3"/>
    <property type="match status" value="1"/>
</dbReference>
<organism evidence="5 6">
    <name type="scientific">Dactylosporangium maewongense</name>
    <dbReference type="NCBI Taxonomy" id="634393"/>
    <lineage>
        <taxon>Bacteria</taxon>
        <taxon>Bacillati</taxon>
        <taxon>Actinomycetota</taxon>
        <taxon>Actinomycetes</taxon>
        <taxon>Micromonosporales</taxon>
        <taxon>Micromonosporaceae</taxon>
        <taxon>Dactylosporangium</taxon>
    </lineage>
</organism>
<dbReference type="EMBL" id="BAAAQD010000001">
    <property type="protein sequence ID" value="GAA1501621.1"/>
    <property type="molecule type" value="Genomic_DNA"/>
</dbReference>
<name>A0ABN1ZNY2_9ACTN</name>
<dbReference type="SUPFAM" id="SSF53822">
    <property type="entry name" value="Periplasmic binding protein-like I"/>
    <property type="match status" value="1"/>
</dbReference>
<evidence type="ECO:0000256" key="2">
    <source>
        <dbReference type="ARBA" id="ARBA00023125"/>
    </source>
</evidence>
<evidence type="ECO:0000256" key="3">
    <source>
        <dbReference type="ARBA" id="ARBA00023163"/>
    </source>
</evidence>
<accession>A0ABN1ZNY2</accession>
<evidence type="ECO:0000256" key="1">
    <source>
        <dbReference type="ARBA" id="ARBA00023015"/>
    </source>
</evidence>
<keyword evidence="2 5" id="KW-0238">DNA-binding</keyword>
<sequence length="287" mass="30003">MPAVPTASASGPRLDTPVGLALVRDAEVLGAEPFFHEFIAGIERVLVLQGVPVLLQVVATVPQAVERMRAWARYGQVQGVILIDLLPGDERVALVKGLGLPCVVIGDPVTADGLPTVWTQDEVAMRDVVGELVAAGHTHLGHVGGPAQMAHTIIRRRTFETVAAEHSVRTTSFDGDYSEAAGVRAVTALAALDERPTALVFDNDVMALGALHEAARLGLAVPAELSLVAWDDSALCQLAVPSLSAVSHDVQELGELVGSVLADALSGAPPRTVTVAPARLTVRQSSR</sequence>
<proteinExistence type="predicted"/>
<dbReference type="InterPro" id="IPR046335">
    <property type="entry name" value="LacI/GalR-like_sensor"/>
</dbReference>
<dbReference type="GO" id="GO:0003677">
    <property type="term" value="F:DNA binding"/>
    <property type="evidence" value="ECO:0007669"/>
    <property type="project" value="UniProtKB-KW"/>
</dbReference>
<dbReference type="PANTHER" id="PTHR30146:SF155">
    <property type="entry name" value="ALANINE RACEMASE"/>
    <property type="match status" value="1"/>
</dbReference>
<gene>
    <name evidence="5" type="ORF">GCM10009827_011660</name>
</gene>
<evidence type="ECO:0000313" key="6">
    <source>
        <dbReference type="Proteomes" id="UP001501470"/>
    </source>
</evidence>
<keyword evidence="1" id="KW-0805">Transcription regulation</keyword>
<dbReference type="InterPro" id="IPR028082">
    <property type="entry name" value="Peripla_BP_I"/>
</dbReference>
<dbReference type="Proteomes" id="UP001501470">
    <property type="component" value="Unassembled WGS sequence"/>
</dbReference>
<protein>
    <submittedName>
        <fullName evidence="5">LacI family DNA-binding transcriptional regulator</fullName>
    </submittedName>
</protein>
<reference evidence="5 6" key="1">
    <citation type="journal article" date="2019" name="Int. J. Syst. Evol. Microbiol.">
        <title>The Global Catalogue of Microorganisms (GCM) 10K type strain sequencing project: providing services to taxonomists for standard genome sequencing and annotation.</title>
        <authorList>
            <consortium name="The Broad Institute Genomics Platform"/>
            <consortium name="The Broad Institute Genome Sequencing Center for Infectious Disease"/>
            <person name="Wu L."/>
            <person name="Ma J."/>
        </authorList>
    </citation>
    <scope>NUCLEOTIDE SEQUENCE [LARGE SCALE GENOMIC DNA]</scope>
    <source>
        <strain evidence="5 6">JCM 15933</strain>
    </source>
</reference>
<keyword evidence="6" id="KW-1185">Reference proteome</keyword>
<feature type="domain" description="Transcriptional regulator LacI/GalR-like sensor" evidence="4">
    <location>
        <begin position="130"/>
        <end position="286"/>
    </location>
</feature>
<evidence type="ECO:0000259" key="4">
    <source>
        <dbReference type="Pfam" id="PF13377"/>
    </source>
</evidence>
<dbReference type="Gene3D" id="3.40.50.2300">
    <property type="match status" value="2"/>
</dbReference>
<comment type="caution">
    <text evidence="5">The sequence shown here is derived from an EMBL/GenBank/DDBJ whole genome shotgun (WGS) entry which is preliminary data.</text>
</comment>
<evidence type="ECO:0000313" key="5">
    <source>
        <dbReference type="EMBL" id="GAA1501621.1"/>
    </source>
</evidence>
<keyword evidence="3" id="KW-0804">Transcription</keyword>
<dbReference type="RefSeq" id="WP_344500229.1">
    <property type="nucleotide sequence ID" value="NZ_BAAAQD010000001.1"/>
</dbReference>
<dbReference type="PANTHER" id="PTHR30146">
    <property type="entry name" value="LACI-RELATED TRANSCRIPTIONAL REPRESSOR"/>
    <property type="match status" value="1"/>
</dbReference>